<comment type="caution">
    <text evidence="2">The sequence shown here is derived from an EMBL/GenBank/DDBJ whole genome shotgun (WGS) entry which is preliminary data.</text>
</comment>
<proteinExistence type="predicted"/>
<dbReference type="Proteomes" id="UP001225316">
    <property type="component" value="Unassembled WGS sequence"/>
</dbReference>
<evidence type="ECO:0000313" key="2">
    <source>
        <dbReference type="EMBL" id="MDQ8209761.1"/>
    </source>
</evidence>
<reference evidence="2 3" key="1">
    <citation type="submission" date="2023-04" db="EMBL/GenBank/DDBJ databases">
        <title>A novel bacteria isolated from coastal sediment.</title>
        <authorList>
            <person name="Liu X.-J."/>
            <person name="Du Z.-J."/>
        </authorList>
    </citation>
    <scope>NUCLEOTIDE SEQUENCE [LARGE SCALE GENOMIC DNA]</scope>
    <source>
        <strain evidence="2 3">SDUM461003</strain>
    </source>
</reference>
<sequence>MFEISRRGLVLVPGIKEGKPNVVVGEEITLYRPDGSVLETQIAGIEMINYHTIPREIAVPILLPKEIKKEEIPEGTLVYRKVDYHQPESGHNRVDGSINSPVPHIT</sequence>
<keyword evidence="3" id="KW-1185">Reference proteome</keyword>
<evidence type="ECO:0000256" key="1">
    <source>
        <dbReference type="SAM" id="MobiDB-lite"/>
    </source>
</evidence>
<feature type="non-terminal residue" evidence="2">
    <location>
        <position position="106"/>
    </location>
</feature>
<feature type="region of interest" description="Disordered" evidence="1">
    <location>
        <begin position="87"/>
        <end position="106"/>
    </location>
</feature>
<protein>
    <recommendedName>
        <fullName evidence="4">Hedgehog/Intein (Hint) domain-containing protein</fullName>
    </recommendedName>
</protein>
<name>A0ABU1B036_9BACT</name>
<evidence type="ECO:0000313" key="3">
    <source>
        <dbReference type="Proteomes" id="UP001225316"/>
    </source>
</evidence>
<gene>
    <name evidence="2" type="ORF">QEH52_19740</name>
</gene>
<dbReference type="RefSeq" id="WP_308952679.1">
    <property type="nucleotide sequence ID" value="NZ_JARXHW010000149.1"/>
</dbReference>
<evidence type="ECO:0008006" key="4">
    <source>
        <dbReference type="Google" id="ProtNLM"/>
    </source>
</evidence>
<organism evidence="2 3">
    <name type="scientific">Thalassobacterium maritimum</name>
    <dbReference type="NCBI Taxonomy" id="3041265"/>
    <lineage>
        <taxon>Bacteria</taxon>
        <taxon>Pseudomonadati</taxon>
        <taxon>Verrucomicrobiota</taxon>
        <taxon>Opitutia</taxon>
        <taxon>Puniceicoccales</taxon>
        <taxon>Coraliomargaritaceae</taxon>
        <taxon>Thalassobacterium</taxon>
    </lineage>
</organism>
<accession>A0ABU1B036</accession>
<dbReference type="EMBL" id="JARXHW010000149">
    <property type="protein sequence ID" value="MDQ8209761.1"/>
    <property type="molecule type" value="Genomic_DNA"/>
</dbReference>